<keyword evidence="4 7" id="KW-0812">Transmembrane</keyword>
<name>A0A8B2YMJ4_BACUN</name>
<dbReference type="Gene3D" id="2.170.130.10">
    <property type="entry name" value="TonB-dependent receptor, plug domain"/>
    <property type="match status" value="1"/>
</dbReference>
<dbReference type="RefSeq" id="WP_117689351.1">
    <property type="nucleotide sequence ID" value="NZ_QSPV01000025.1"/>
</dbReference>
<feature type="domain" description="TonB-dependent receptor plug" evidence="8">
    <location>
        <begin position="6"/>
        <end position="52"/>
    </location>
</feature>
<dbReference type="GO" id="GO:0009279">
    <property type="term" value="C:cell outer membrane"/>
    <property type="evidence" value="ECO:0007669"/>
    <property type="project" value="UniProtKB-SubCell"/>
</dbReference>
<dbReference type="NCBIfam" id="TIGR04056">
    <property type="entry name" value="OMP_RagA_SusC"/>
    <property type="match status" value="1"/>
</dbReference>
<evidence type="ECO:0000256" key="6">
    <source>
        <dbReference type="ARBA" id="ARBA00023237"/>
    </source>
</evidence>
<evidence type="ECO:0000256" key="3">
    <source>
        <dbReference type="ARBA" id="ARBA00022452"/>
    </source>
</evidence>
<evidence type="ECO:0000313" key="9">
    <source>
        <dbReference type="EMBL" id="RGJ89138.1"/>
    </source>
</evidence>
<dbReference type="InterPro" id="IPR036942">
    <property type="entry name" value="Beta-barrel_TonB_sf"/>
</dbReference>
<dbReference type="InterPro" id="IPR012910">
    <property type="entry name" value="Plug_dom"/>
</dbReference>
<keyword evidence="2 7" id="KW-0813">Transport</keyword>
<evidence type="ECO:0000259" key="8">
    <source>
        <dbReference type="Pfam" id="PF07715"/>
    </source>
</evidence>
<dbReference type="AlphaFoldDB" id="A0A8B2YMJ4"/>
<reference evidence="9 10" key="1">
    <citation type="submission" date="2018-08" db="EMBL/GenBank/DDBJ databases">
        <title>A genome reference for cultivated species of the human gut microbiota.</title>
        <authorList>
            <person name="Zou Y."/>
            <person name="Xue W."/>
            <person name="Luo G."/>
        </authorList>
    </citation>
    <scope>NUCLEOTIDE SEQUENCE [LARGE SCALE GENOMIC DNA]</scope>
    <source>
        <strain evidence="9 10">TM04-30</strain>
    </source>
</reference>
<accession>A0A8B2YMJ4</accession>
<dbReference type="EMBL" id="QSPV01000025">
    <property type="protein sequence ID" value="RGJ89138.1"/>
    <property type="molecule type" value="Genomic_DNA"/>
</dbReference>
<evidence type="ECO:0000256" key="2">
    <source>
        <dbReference type="ARBA" id="ARBA00022448"/>
    </source>
</evidence>
<keyword evidence="5 7" id="KW-0472">Membrane</keyword>
<dbReference type="Pfam" id="PF07715">
    <property type="entry name" value="Plug"/>
    <property type="match status" value="1"/>
</dbReference>
<comment type="subcellular location">
    <subcellularLocation>
        <location evidence="1 7">Cell outer membrane</location>
        <topology evidence="1 7">Multi-pass membrane protein</topology>
    </subcellularLocation>
</comment>
<evidence type="ECO:0000256" key="1">
    <source>
        <dbReference type="ARBA" id="ARBA00004571"/>
    </source>
</evidence>
<evidence type="ECO:0000256" key="4">
    <source>
        <dbReference type="ARBA" id="ARBA00022692"/>
    </source>
</evidence>
<dbReference type="InterPro" id="IPR023997">
    <property type="entry name" value="TonB-dep_OMP_SusC/RagA_CS"/>
</dbReference>
<evidence type="ECO:0000256" key="7">
    <source>
        <dbReference type="PROSITE-ProRule" id="PRU01360"/>
    </source>
</evidence>
<dbReference type="InterPro" id="IPR023996">
    <property type="entry name" value="TonB-dep_OMP_SusC/RagA"/>
</dbReference>
<evidence type="ECO:0000313" key="10">
    <source>
        <dbReference type="Proteomes" id="UP000260844"/>
    </source>
</evidence>
<dbReference type="InterPro" id="IPR037066">
    <property type="entry name" value="Plug_dom_sf"/>
</dbReference>
<gene>
    <name evidence="9" type="ORF">DXD40_18615</name>
</gene>
<comment type="similarity">
    <text evidence="7">Belongs to the TonB-dependent receptor family.</text>
</comment>
<dbReference type="NCBIfam" id="TIGR04057">
    <property type="entry name" value="SusC_RagA_signa"/>
    <property type="match status" value="1"/>
</dbReference>
<dbReference type="Proteomes" id="UP000260844">
    <property type="component" value="Unassembled WGS sequence"/>
</dbReference>
<evidence type="ECO:0000256" key="5">
    <source>
        <dbReference type="ARBA" id="ARBA00023136"/>
    </source>
</evidence>
<keyword evidence="3 7" id="KW-1134">Transmembrane beta strand</keyword>
<protein>
    <submittedName>
        <fullName evidence="9">SusC/RagA family TonB-linked outer membrane protein</fullName>
    </submittedName>
</protein>
<dbReference type="Gene3D" id="2.40.170.20">
    <property type="entry name" value="TonB-dependent receptor, beta-barrel domain"/>
    <property type="match status" value="1"/>
</dbReference>
<dbReference type="InterPro" id="IPR039426">
    <property type="entry name" value="TonB-dep_rcpt-like"/>
</dbReference>
<dbReference type="PROSITE" id="PS52016">
    <property type="entry name" value="TONB_DEPENDENT_REC_3"/>
    <property type="match status" value="1"/>
</dbReference>
<dbReference type="SUPFAM" id="SSF56935">
    <property type="entry name" value="Porins"/>
    <property type="match status" value="1"/>
</dbReference>
<organism evidence="9 10">
    <name type="scientific">Bacteroides uniformis</name>
    <dbReference type="NCBI Taxonomy" id="820"/>
    <lineage>
        <taxon>Bacteria</taxon>
        <taxon>Pseudomonadati</taxon>
        <taxon>Bacteroidota</taxon>
        <taxon>Bacteroidia</taxon>
        <taxon>Bacteroidales</taxon>
        <taxon>Bacteroidaceae</taxon>
        <taxon>Bacteroides</taxon>
    </lineage>
</organism>
<sequence length="831" mass="94200">MITADNKPLVILDGIPFDGPWSEINPNDVESIEVLKDASSAAIYGARGSNGVILITSKRGKKDRLTVSYDTYVTIDQPINLPRMMNGKEFYKYKSEAFKATNTTPPTEENPEPWLDNFTPTELAMYAAGQSTDWMKLATQTGIKQQHNLSFRGGANKTSYFISLNYTDVKGTAVGNEFKRYNVRFNLDQEFNSWLKFSTTTQLGRYDRSGSSASFWRAIKQVPLGRAYNEDGSLTLSATEDSSSAFSINPLGSLNNKTKDIRAKVITNNVLEVKFPFIKGLSYKLNTGFTYQNSSYKNYQGLDTYEGASANGVLNTDDWHSEEWILENIISYQREFGKHRIFFTGLYSAQSKEYEQNTMEGKNFPNDVMYYYQISKAATMSGNSNYYKENHISQMGRLNYTYDDRYLLTLTARRDGYSAFGESSKFGVFPSAAIGWNISNESFFKDKPISETISNLKYRLSWGKNGNEAISAYSTLPNLSTYNYLNDDHTAQFGFYPSKLASPGLGWETTTSINTGFDIALWNGRIQSSFDIYWSKTKDLLLSRSIPTINGTGSITENRGQTRNRGFEFQITSNNITHKSFSWSTSFNLSHYRSEIVDVGLYDANGKPVDDVASKWFIGEPINVNYDYKIIGVWQIADPSNPTGQQDPNYRNSYPGYVKYLDVDGNDITTADKTIIGSAIPKVNMSLMNTFEYKNFTLSVFLTAQLGQTHLNALYDTSHNSYRQNRFLVDFWTPENPTNSYPKNSLNSDVNPEGASFYEKTDFLRISDVTLGYNFPQQWLRRTFIKRLNLYMNIKNLATITGWTGMDPEFLNDQLAAPPVRSFTFGLKLDI</sequence>
<proteinExistence type="inferred from homology"/>
<comment type="caution">
    <text evidence="9">The sequence shown here is derived from an EMBL/GenBank/DDBJ whole genome shotgun (WGS) entry which is preliminary data.</text>
</comment>
<keyword evidence="6 7" id="KW-0998">Cell outer membrane</keyword>